<evidence type="ECO:0000259" key="3">
    <source>
        <dbReference type="Pfam" id="PF02678"/>
    </source>
</evidence>
<dbReference type="InterPro" id="IPR011051">
    <property type="entry name" value="RmlC_Cupin_sf"/>
</dbReference>
<dbReference type="Gene3D" id="2.60.120.10">
    <property type="entry name" value="Jelly Rolls"/>
    <property type="match status" value="2"/>
</dbReference>
<evidence type="ECO:0000256" key="2">
    <source>
        <dbReference type="RuleBase" id="RU003457"/>
    </source>
</evidence>
<dbReference type="PANTHER" id="PTHR43212:SF3">
    <property type="entry name" value="QUERCETIN 2,3-DIOXYGENASE"/>
    <property type="match status" value="1"/>
</dbReference>
<protein>
    <recommendedName>
        <fullName evidence="9">Pirin N-terminal domain-containing protein</fullName>
    </recommendedName>
</protein>
<dbReference type="Pfam" id="PF02678">
    <property type="entry name" value="Pirin"/>
    <property type="match status" value="1"/>
</dbReference>
<dbReference type="EMBL" id="AP019868">
    <property type="protein sequence ID" value="BBN05309.1"/>
    <property type="molecule type" value="Genomic_DNA"/>
</dbReference>
<accession>A0A176W2P0</accession>
<sequence length="298" mass="33405">MLRQCIRFSPSVTHLTGSLLRPPAAASSDQLTSLGFRSVSLPAASASSSMSLKLIPAKNLKISTPTWWLESRFHFSFAEYYNPANQEFGVLRVLNDDLVKPHSGFGTHPHRDMEIFTYVVDGKLTHKDSMGTAETLGRGSVQYMSAGRGVTHSEMNNDNELLRFLQLWIKPNAKGLTPNYGSRVWKKEDRHNQLQHLVTDINKLECSEDQHTGVIPIHQDVNMYVSECDPGFSQTFTLQKKRQVYLVCIEGGLSVNGTNMSIRDAMEIRGLKDSEYQVELKADDTSGAFFLMIEMSLA</sequence>
<dbReference type="InterPro" id="IPR041602">
    <property type="entry name" value="Quercetinase_C"/>
</dbReference>
<dbReference type="AlphaFoldDB" id="A0A176W2P0"/>
<keyword evidence="7" id="KW-1185">Reference proteome</keyword>
<reference evidence="5" key="2">
    <citation type="journal article" date="2019" name="Curr. Biol.">
        <title>Chromatin organization in early land plants reveals an ancestral association between H3K27me3, transposons, and constitutive heterochromatin.</title>
        <authorList>
            <person name="Montgomery S.A."/>
            <person name="Tanizawa Y."/>
            <person name="Galik B."/>
            <person name="Wang N."/>
            <person name="Ito T."/>
            <person name="Mochizuki T."/>
            <person name="Akimcheva S."/>
            <person name="Bowman J."/>
            <person name="Cognat V."/>
            <person name="Drouard L."/>
            <person name="Ekker H."/>
            <person name="Houng S."/>
            <person name="Kohchi T."/>
            <person name="Lin S."/>
            <person name="Liu L.D."/>
            <person name="Nakamura Y."/>
            <person name="Valeeva L.R."/>
            <person name="Shakirov E.V."/>
            <person name="Shippen D.E."/>
            <person name="Wei W."/>
            <person name="Yagura M."/>
            <person name="Yamaoka S."/>
            <person name="Yamato K.T."/>
            <person name="Liu C."/>
            <person name="Berger F."/>
        </authorList>
    </citation>
    <scope>NUCLEOTIDE SEQUENCE [LARGE SCALE GENOMIC DNA]</scope>
    <source>
        <strain evidence="5">Tak-1</strain>
    </source>
</reference>
<dbReference type="SUPFAM" id="SSF51182">
    <property type="entry name" value="RmlC-like cupins"/>
    <property type="match status" value="1"/>
</dbReference>
<feature type="domain" description="Pirin N-terminal" evidence="3">
    <location>
        <begin position="66"/>
        <end position="169"/>
    </location>
</feature>
<evidence type="ECO:0008006" key="9">
    <source>
        <dbReference type="Google" id="ProtNLM"/>
    </source>
</evidence>
<dbReference type="CDD" id="cd02910">
    <property type="entry name" value="cupin_Yhhw_N"/>
    <property type="match status" value="1"/>
</dbReference>
<evidence type="ECO:0000313" key="6">
    <source>
        <dbReference type="EMBL" id="OAE27334.1"/>
    </source>
</evidence>
<dbReference type="InterPro" id="IPR012093">
    <property type="entry name" value="Pirin"/>
</dbReference>
<dbReference type="Proteomes" id="UP001162541">
    <property type="component" value="Chromosome 3"/>
</dbReference>
<evidence type="ECO:0000313" key="5">
    <source>
        <dbReference type="EMBL" id="BBN05309.1"/>
    </source>
</evidence>
<reference evidence="6 7" key="1">
    <citation type="submission" date="2016-03" db="EMBL/GenBank/DDBJ databases">
        <title>Mechanisms controlling the formation of the plant cell surface in tip-growing cells are functionally conserved among land plants.</title>
        <authorList>
            <person name="Honkanen S."/>
            <person name="Jones V.A."/>
            <person name="Morieri G."/>
            <person name="Champion C."/>
            <person name="Hetherington A.J."/>
            <person name="Kelly S."/>
            <person name="Saint-Marcoux D."/>
            <person name="Proust H."/>
            <person name="Prescott H."/>
            <person name="Dolan L."/>
        </authorList>
    </citation>
    <scope>NUCLEOTIDE SEQUENCE [LARGE SCALE GENOMIC DNA]</scope>
    <source>
        <strain evidence="7">cv. Tak-1 and cv. Tak-2</strain>
        <tissue evidence="6">Whole gametophyte</tissue>
    </source>
</reference>
<organism evidence="6 7">
    <name type="scientific">Marchantia polymorpha subsp. ruderalis</name>
    <dbReference type="NCBI Taxonomy" id="1480154"/>
    <lineage>
        <taxon>Eukaryota</taxon>
        <taxon>Viridiplantae</taxon>
        <taxon>Streptophyta</taxon>
        <taxon>Embryophyta</taxon>
        <taxon>Marchantiophyta</taxon>
        <taxon>Marchantiopsida</taxon>
        <taxon>Marchantiidae</taxon>
        <taxon>Marchantiales</taxon>
        <taxon>Marchantiaceae</taxon>
        <taxon>Marchantia</taxon>
    </lineage>
</organism>
<comment type="similarity">
    <text evidence="1 2">Belongs to the pirin family.</text>
</comment>
<evidence type="ECO:0000313" key="8">
    <source>
        <dbReference type="Proteomes" id="UP001162541"/>
    </source>
</evidence>
<dbReference type="InterPro" id="IPR003829">
    <property type="entry name" value="Pirin_N_dom"/>
</dbReference>
<dbReference type="Proteomes" id="UP000077202">
    <property type="component" value="Unassembled WGS sequence"/>
</dbReference>
<dbReference type="EMBL" id="LVLJ01001921">
    <property type="protein sequence ID" value="OAE27334.1"/>
    <property type="molecule type" value="Genomic_DNA"/>
</dbReference>
<dbReference type="Pfam" id="PF17954">
    <property type="entry name" value="Pirin_C_2"/>
    <property type="match status" value="1"/>
</dbReference>
<feature type="domain" description="Quercetin 2,3-dioxygenase C-terminal cupin" evidence="4">
    <location>
        <begin position="206"/>
        <end position="294"/>
    </location>
</feature>
<evidence type="ECO:0000259" key="4">
    <source>
        <dbReference type="Pfam" id="PF17954"/>
    </source>
</evidence>
<proteinExistence type="inferred from homology"/>
<dbReference type="InterPro" id="IPR014710">
    <property type="entry name" value="RmlC-like_jellyroll"/>
</dbReference>
<evidence type="ECO:0000256" key="1">
    <source>
        <dbReference type="ARBA" id="ARBA00008416"/>
    </source>
</evidence>
<gene>
    <name evidence="6" type="ORF">AXG93_2817s1390</name>
    <name evidence="5" type="ORF">Mp_3g12040</name>
</gene>
<evidence type="ECO:0000313" key="7">
    <source>
        <dbReference type="Proteomes" id="UP000077202"/>
    </source>
</evidence>
<name>A0A176W2P0_MARPO</name>
<dbReference type="PANTHER" id="PTHR43212">
    <property type="entry name" value="QUERCETIN 2,3-DIOXYGENASE"/>
    <property type="match status" value="1"/>
</dbReference>
<reference evidence="8" key="3">
    <citation type="journal article" date="2020" name="Curr. Biol.">
        <title>Chromatin organization in early land plants reveals an ancestral association between H3K27me3, transposons, and constitutive heterochromatin.</title>
        <authorList>
            <person name="Montgomery S.A."/>
            <person name="Tanizawa Y."/>
            <person name="Galik B."/>
            <person name="Wang N."/>
            <person name="Ito T."/>
            <person name="Mochizuki T."/>
            <person name="Akimcheva S."/>
            <person name="Bowman J.L."/>
            <person name="Cognat V."/>
            <person name="Marechal-Drouard L."/>
            <person name="Ekker H."/>
            <person name="Hong S.F."/>
            <person name="Kohchi T."/>
            <person name="Lin S.S."/>
            <person name="Liu L.D."/>
            <person name="Nakamura Y."/>
            <person name="Valeeva L.R."/>
            <person name="Shakirov E.V."/>
            <person name="Shippen D.E."/>
            <person name="Wei W.L."/>
            <person name="Yagura M."/>
            <person name="Yamaoka S."/>
            <person name="Yamato K.T."/>
            <person name="Liu C."/>
            <person name="Berger F."/>
        </authorList>
    </citation>
    <scope>NUCLEOTIDE SEQUENCE [LARGE SCALE GENOMIC DNA]</scope>
    <source>
        <strain evidence="8">Tak-1</strain>
    </source>
</reference>